<dbReference type="KEGG" id="tee:Tel_00600"/>
<feature type="region of interest" description="Disordered" evidence="1">
    <location>
        <begin position="1"/>
        <end position="27"/>
    </location>
</feature>
<proteinExistence type="predicted"/>
<accession>A0A0S2T985</accession>
<evidence type="ECO:0000313" key="3">
    <source>
        <dbReference type="Proteomes" id="UP000055136"/>
    </source>
</evidence>
<dbReference type="STRING" id="1748243.Tel_00600"/>
<dbReference type="AlphaFoldDB" id="A0A0S2T985"/>
<evidence type="ECO:0000313" key="2">
    <source>
        <dbReference type="EMBL" id="ALP51757.1"/>
    </source>
</evidence>
<sequence>MSDHRLVSTLTLWEPPPPSGDEKETEEDERFSQWNVNFLTRKPPLPQWRDHFLKRYSDAFELHARALVATLSTKLTIPRPHPTLWMQPRRIRATLSPTLRKHTGFADRSENVWKAVQKYFQPIQQAVARPAYLDFIAWPLYLMIVASRSGAGVTFNLDVPRQNFARLEARKVKGEAGARLALLESIFSAYTRVEEVPGLSIAPNRNLLIGERLAEILEDAYLLEASSKLKKFFSIQTNKAALKRDLRILTRQLEKRSWARNAVKGTTQLATLGSDMNAVGAALGEVLAGAGVRSYGAPPILDRRMLELEHSLPGGTVNTHYRLVTADTAPTGNSRLNASHGEWGTPNF</sequence>
<dbReference type="EMBL" id="CP013099">
    <property type="protein sequence ID" value="ALP51757.1"/>
    <property type="molecule type" value="Genomic_DNA"/>
</dbReference>
<organism evidence="2 3">
    <name type="scientific">Candidatus Tenderia electrophaga</name>
    <dbReference type="NCBI Taxonomy" id="1748243"/>
    <lineage>
        <taxon>Bacteria</taxon>
        <taxon>Pseudomonadati</taxon>
        <taxon>Pseudomonadota</taxon>
        <taxon>Gammaproteobacteria</taxon>
        <taxon>Candidatus Tenderiales</taxon>
        <taxon>Candidatus Tenderiaceae</taxon>
        <taxon>Candidatus Tenderia</taxon>
    </lineage>
</organism>
<name>A0A0S2T985_9GAMM</name>
<gene>
    <name evidence="2" type="ORF">Tel_00600</name>
</gene>
<keyword evidence="3" id="KW-1185">Reference proteome</keyword>
<evidence type="ECO:0000256" key="1">
    <source>
        <dbReference type="SAM" id="MobiDB-lite"/>
    </source>
</evidence>
<reference evidence="2" key="1">
    <citation type="submission" date="2015-10" db="EMBL/GenBank/DDBJ databases">
        <title>Description of Candidatus Tenderia electrophaga gen. nov, sp. nov., an Uncultivated Electroautotroph from a Biocathode Enrichment.</title>
        <authorList>
            <person name="Eddie B.J."/>
            <person name="Malanoski A.P."/>
            <person name="Wang Z."/>
            <person name="Hall R.J."/>
            <person name="Oh S.D."/>
            <person name="Heiner C."/>
            <person name="Lin B."/>
            <person name="Strycharz-Glaven S.M."/>
        </authorList>
    </citation>
    <scope>NUCLEOTIDE SEQUENCE [LARGE SCALE GENOMIC DNA]</scope>
    <source>
        <strain evidence="2">NRL1</strain>
    </source>
</reference>
<protein>
    <submittedName>
        <fullName evidence="2">Uncharacterized protein</fullName>
    </submittedName>
</protein>
<dbReference type="Proteomes" id="UP000055136">
    <property type="component" value="Chromosome"/>
</dbReference>